<keyword evidence="6 8" id="KW-0472">Membrane</keyword>
<accession>A0A6P8J4D1</accession>
<evidence type="ECO:0000256" key="5">
    <source>
        <dbReference type="ARBA" id="ARBA00022989"/>
    </source>
</evidence>
<dbReference type="GeneID" id="116308289"/>
<evidence type="ECO:0000313" key="9">
    <source>
        <dbReference type="Proteomes" id="UP000515163"/>
    </source>
</evidence>
<dbReference type="InterPro" id="IPR013657">
    <property type="entry name" value="SCL35B1-4/HUT1"/>
</dbReference>
<dbReference type="InParanoid" id="A0A6P8J4D1"/>
<feature type="transmembrane region" description="Helical" evidence="8">
    <location>
        <begin position="285"/>
        <end position="307"/>
    </location>
</feature>
<keyword evidence="9" id="KW-1185">Reference proteome</keyword>
<feature type="transmembrane region" description="Helical" evidence="8">
    <location>
        <begin position="314"/>
        <end position="335"/>
    </location>
</feature>
<dbReference type="Proteomes" id="UP000515163">
    <property type="component" value="Unplaced"/>
</dbReference>
<feature type="transmembrane region" description="Helical" evidence="8">
    <location>
        <begin position="218"/>
        <end position="235"/>
    </location>
</feature>
<dbReference type="GO" id="GO:0005789">
    <property type="term" value="C:endoplasmic reticulum membrane"/>
    <property type="evidence" value="ECO:0007669"/>
    <property type="project" value="TreeGrafter"/>
</dbReference>
<feature type="transmembrane region" description="Helical" evidence="8">
    <location>
        <begin position="250"/>
        <end position="273"/>
    </location>
</feature>
<dbReference type="KEGG" id="aten:116308289"/>
<feature type="transmembrane region" description="Helical" evidence="8">
    <location>
        <begin position="100"/>
        <end position="116"/>
    </location>
</feature>
<feature type="transmembrane region" description="Helical" evidence="8">
    <location>
        <begin position="341"/>
        <end position="359"/>
    </location>
</feature>
<evidence type="ECO:0000256" key="6">
    <source>
        <dbReference type="ARBA" id="ARBA00023136"/>
    </source>
</evidence>
<keyword evidence="5 8" id="KW-1133">Transmembrane helix</keyword>
<sequence length="396" mass="44452">MASSERKYFTPSFPNGTINRTMPYIKDSNTKSTVIDIEKDGQNELPRRSVSREDLYVFGIPLDGLSKPLQMAICCGGVLLFYLVYGYVQEWIFRIEGFKPYGWYLTLVQFGFYSLFGTIQKHLGGENTRKIPLKTYAGLAFLTVSTMGLSNTSLGYLNYPTQVIFKSCKLIPVMIGGILIQGKKYGPLDFVACLCMSIGLILFTLADSKVQPDYNNTGVILISLALLADAVIGNVQEKAMKSHNSSNSEVVLYSYGIGFLYILFGLLVTGQLWDAFLFSSQKPIKIYSLAFLFSISGYLGISFVLMLVRIFGALTAVTITTFRKAVTMVLSFMFFSKPFTIQYLWSGFIVFFGIFLNVYSKNQAKMNDLFYSYARMLSTIFRGQRAVKPTTPMQNV</sequence>
<feature type="transmembrane region" description="Helical" evidence="8">
    <location>
        <begin position="136"/>
        <end position="157"/>
    </location>
</feature>
<protein>
    <recommendedName>
        <fullName evidence="7">Adenosine 3'-phospho 5'-phosphosulfate transporter 2</fullName>
    </recommendedName>
</protein>
<evidence type="ECO:0000256" key="2">
    <source>
        <dbReference type="ARBA" id="ARBA00010694"/>
    </source>
</evidence>
<gene>
    <name evidence="10" type="primary">LOC116308289</name>
</gene>
<dbReference type="OrthoDB" id="438495at2759"/>
<keyword evidence="4 8" id="KW-0812">Transmembrane</keyword>
<organism evidence="9 10">
    <name type="scientific">Actinia tenebrosa</name>
    <name type="common">Australian red waratah sea anemone</name>
    <dbReference type="NCBI Taxonomy" id="6105"/>
    <lineage>
        <taxon>Eukaryota</taxon>
        <taxon>Metazoa</taxon>
        <taxon>Cnidaria</taxon>
        <taxon>Anthozoa</taxon>
        <taxon>Hexacorallia</taxon>
        <taxon>Actiniaria</taxon>
        <taxon>Actiniidae</taxon>
        <taxon>Actinia</taxon>
    </lineage>
</organism>
<dbReference type="PANTHER" id="PTHR10778:SF8">
    <property type="entry name" value="ADENOSINE 3'-PHOSPHO 5'-PHOSPHOSULFATE TRANSPORTER 2"/>
    <property type="match status" value="1"/>
</dbReference>
<feature type="transmembrane region" description="Helical" evidence="8">
    <location>
        <begin position="69"/>
        <end position="88"/>
    </location>
</feature>
<dbReference type="GO" id="GO:0046964">
    <property type="term" value="F:3'-phosphoadenosine 5'-phosphosulfate transmembrane transporter activity"/>
    <property type="evidence" value="ECO:0007669"/>
    <property type="project" value="TreeGrafter"/>
</dbReference>
<keyword evidence="3" id="KW-0813">Transport</keyword>
<comment type="similarity">
    <text evidence="2">Belongs to the nucleotide-sugar transporter family. SLC35B subfamily.</text>
</comment>
<dbReference type="Pfam" id="PF08449">
    <property type="entry name" value="UAA"/>
    <property type="match status" value="1"/>
</dbReference>
<reference evidence="10" key="1">
    <citation type="submission" date="2025-08" db="UniProtKB">
        <authorList>
            <consortium name="RefSeq"/>
        </authorList>
    </citation>
    <scope>IDENTIFICATION</scope>
    <source>
        <tissue evidence="10">Tentacle</tissue>
    </source>
</reference>
<dbReference type="FunCoup" id="A0A6P8J4D1">
    <property type="interactions" value="562"/>
</dbReference>
<dbReference type="GO" id="GO:0000139">
    <property type="term" value="C:Golgi membrane"/>
    <property type="evidence" value="ECO:0007669"/>
    <property type="project" value="TreeGrafter"/>
</dbReference>
<evidence type="ECO:0000256" key="1">
    <source>
        <dbReference type="ARBA" id="ARBA00004141"/>
    </source>
</evidence>
<evidence type="ECO:0000256" key="8">
    <source>
        <dbReference type="SAM" id="Phobius"/>
    </source>
</evidence>
<feature type="transmembrane region" description="Helical" evidence="8">
    <location>
        <begin position="187"/>
        <end position="206"/>
    </location>
</feature>
<evidence type="ECO:0000256" key="4">
    <source>
        <dbReference type="ARBA" id="ARBA00022692"/>
    </source>
</evidence>
<dbReference type="AlphaFoldDB" id="A0A6P8J4D1"/>
<dbReference type="PANTHER" id="PTHR10778">
    <property type="entry name" value="SOLUTE CARRIER FAMILY 35 MEMBER B"/>
    <property type="match status" value="1"/>
</dbReference>
<comment type="subcellular location">
    <subcellularLocation>
        <location evidence="1">Membrane</location>
        <topology evidence="1">Multi-pass membrane protein</topology>
    </subcellularLocation>
</comment>
<evidence type="ECO:0000313" key="10">
    <source>
        <dbReference type="RefSeq" id="XP_031574537.1"/>
    </source>
</evidence>
<dbReference type="RefSeq" id="XP_031574537.1">
    <property type="nucleotide sequence ID" value="XM_031718677.1"/>
</dbReference>
<evidence type="ECO:0000256" key="3">
    <source>
        <dbReference type="ARBA" id="ARBA00022448"/>
    </source>
</evidence>
<proteinExistence type="inferred from homology"/>
<evidence type="ECO:0000256" key="7">
    <source>
        <dbReference type="ARBA" id="ARBA00039669"/>
    </source>
</evidence>
<name>A0A6P8J4D1_ACTTE</name>